<dbReference type="InterPro" id="IPR036909">
    <property type="entry name" value="Cyt_c-like_dom_sf"/>
</dbReference>
<keyword evidence="4" id="KW-0249">Electron transport</keyword>
<keyword evidence="1" id="KW-0813">Transport</keyword>
<gene>
    <name evidence="9" type="ORF">DV711_16580</name>
</gene>
<dbReference type="GO" id="GO:0020037">
    <property type="term" value="F:heme binding"/>
    <property type="evidence" value="ECO:0007669"/>
    <property type="project" value="InterPro"/>
</dbReference>
<protein>
    <submittedName>
        <fullName evidence="9">Cytochrome c5 family protein</fullName>
    </submittedName>
</protein>
<sequence length="99" mass="10279">MKKLMTLLCLAGAAMTATAQADDGVATYNTYCMACHGTGIGPMAGDKNLWQPRLDAKGGVDGLLASAKAGLNAMPPMGTCMNCTDEQLRAAIVHITTFK</sequence>
<evidence type="ECO:0000256" key="1">
    <source>
        <dbReference type="ARBA" id="ARBA00022448"/>
    </source>
</evidence>
<dbReference type="OrthoDB" id="9814708at2"/>
<comment type="caution">
    <text evidence="9">The sequence shown here is derived from an EMBL/GenBank/DDBJ whole genome shotgun (WGS) entry which is preliminary data.</text>
</comment>
<dbReference type="RefSeq" id="WP_114696854.1">
    <property type="nucleotide sequence ID" value="NZ_QQOH01000005.1"/>
</dbReference>
<keyword evidence="7" id="KW-0732">Signal</keyword>
<evidence type="ECO:0000256" key="6">
    <source>
        <dbReference type="PROSITE-ProRule" id="PRU00433"/>
    </source>
</evidence>
<name>A0A369W8F6_9GAMM</name>
<accession>A0A369W8F6</accession>
<dbReference type="PANTHER" id="PTHR40942">
    <property type="match status" value="1"/>
</dbReference>
<evidence type="ECO:0000256" key="3">
    <source>
        <dbReference type="ARBA" id="ARBA00022723"/>
    </source>
</evidence>
<dbReference type="AlphaFoldDB" id="A0A369W8F6"/>
<evidence type="ECO:0000256" key="4">
    <source>
        <dbReference type="ARBA" id="ARBA00022982"/>
    </source>
</evidence>
<feature type="signal peptide" evidence="7">
    <location>
        <begin position="1"/>
        <end position="21"/>
    </location>
</feature>
<keyword evidence="5 6" id="KW-0408">Iron</keyword>
<keyword evidence="10" id="KW-1185">Reference proteome</keyword>
<dbReference type="Gene3D" id="1.10.760.10">
    <property type="entry name" value="Cytochrome c-like domain"/>
    <property type="match status" value="1"/>
</dbReference>
<dbReference type="InterPro" id="IPR009056">
    <property type="entry name" value="Cyt_c-like_dom"/>
</dbReference>
<keyword evidence="3 6" id="KW-0479">Metal-binding</keyword>
<dbReference type="PROSITE" id="PS51007">
    <property type="entry name" value="CYTC"/>
    <property type="match status" value="1"/>
</dbReference>
<evidence type="ECO:0000256" key="7">
    <source>
        <dbReference type="SAM" id="SignalP"/>
    </source>
</evidence>
<dbReference type="InterPro" id="IPR002323">
    <property type="entry name" value="Cyt_CIE"/>
</dbReference>
<reference evidence="9 10" key="1">
    <citation type="submission" date="2018-07" db="EMBL/GenBank/DDBJ databases">
        <title>Motiliproteus coralliicola sp. nov., a bacterium isolated from Coral.</title>
        <authorList>
            <person name="Wang G."/>
        </authorList>
    </citation>
    <scope>NUCLEOTIDE SEQUENCE [LARGE SCALE GENOMIC DNA]</scope>
    <source>
        <strain evidence="9 10">C34</strain>
    </source>
</reference>
<dbReference type="SUPFAM" id="SSF46626">
    <property type="entry name" value="Cytochrome c"/>
    <property type="match status" value="1"/>
</dbReference>
<proteinExistence type="predicted"/>
<evidence type="ECO:0000313" key="10">
    <source>
        <dbReference type="Proteomes" id="UP000253769"/>
    </source>
</evidence>
<evidence type="ECO:0000256" key="5">
    <source>
        <dbReference type="ARBA" id="ARBA00023004"/>
    </source>
</evidence>
<dbReference type="EMBL" id="QQOH01000005">
    <property type="protein sequence ID" value="RDE18278.1"/>
    <property type="molecule type" value="Genomic_DNA"/>
</dbReference>
<evidence type="ECO:0000259" key="8">
    <source>
        <dbReference type="PROSITE" id="PS51007"/>
    </source>
</evidence>
<feature type="chain" id="PRO_5016820444" evidence="7">
    <location>
        <begin position="22"/>
        <end position="99"/>
    </location>
</feature>
<dbReference type="Pfam" id="PF13442">
    <property type="entry name" value="Cytochrome_CBB3"/>
    <property type="match status" value="1"/>
</dbReference>
<dbReference type="PANTHER" id="PTHR40942:SF4">
    <property type="entry name" value="CYTOCHROME C5"/>
    <property type="match status" value="1"/>
</dbReference>
<evidence type="ECO:0000256" key="2">
    <source>
        <dbReference type="ARBA" id="ARBA00022617"/>
    </source>
</evidence>
<dbReference type="PRINTS" id="PR00607">
    <property type="entry name" value="CYTCHROMECIE"/>
</dbReference>
<dbReference type="GO" id="GO:0005506">
    <property type="term" value="F:iron ion binding"/>
    <property type="evidence" value="ECO:0007669"/>
    <property type="project" value="InterPro"/>
</dbReference>
<evidence type="ECO:0000313" key="9">
    <source>
        <dbReference type="EMBL" id="RDE18278.1"/>
    </source>
</evidence>
<feature type="domain" description="Cytochrome c" evidence="8">
    <location>
        <begin position="19"/>
        <end position="99"/>
    </location>
</feature>
<dbReference type="Proteomes" id="UP000253769">
    <property type="component" value="Unassembled WGS sequence"/>
</dbReference>
<keyword evidence="2 6" id="KW-0349">Heme</keyword>
<organism evidence="9 10">
    <name type="scientific">Motiliproteus coralliicola</name>
    <dbReference type="NCBI Taxonomy" id="2283196"/>
    <lineage>
        <taxon>Bacteria</taxon>
        <taxon>Pseudomonadati</taxon>
        <taxon>Pseudomonadota</taxon>
        <taxon>Gammaproteobacteria</taxon>
        <taxon>Oceanospirillales</taxon>
        <taxon>Oceanospirillaceae</taxon>
        <taxon>Motiliproteus</taxon>
    </lineage>
</organism>
<dbReference type="GO" id="GO:0009055">
    <property type="term" value="F:electron transfer activity"/>
    <property type="evidence" value="ECO:0007669"/>
    <property type="project" value="InterPro"/>
</dbReference>